<reference evidence="2 3" key="1">
    <citation type="submission" date="2017-02" db="EMBL/GenBank/DDBJ databases">
        <title>Pseudoalteromonas ulvae TC14 Genome.</title>
        <authorList>
            <person name="Molmeret M."/>
        </authorList>
    </citation>
    <scope>NUCLEOTIDE SEQUENCE [LARGE SCALE GENOMIC DNA]</scope>
    <source>
        <strain evidence="2">TC14</strain>
    </source>
</reference>
<dbReference type="AlphaFoldDB" id="A0A244CL76"/>
<proteinExistence type="predicted"/>
<protein>
    <recommendedName>
        <fullName evidence="1">Insertion element IS402-like domain-containing protein</fullName>
    </recommendedName>
</protein>
<sequence length="126" mass="14739">MPRTMLTDNQWLKLKELLVNSGRVYNKLDHIMTFEGILYRMRTGVPWRDSPPAFGHWSTVFRRFNLWSKKGILNTIFKCLAFITDSEQLMGSNPEGSPQFYPSYKHSRQSLFNCLSAPKNVFSFIL</sequence>
<evidence type="ECO:0000259" key="1">
    <source>
        <dbReference type="Pfam" id="PF13340"/>
    </source>
</evidence>
<comment type="caution">
    <text evidence="2">The sequence shown here is derived from an EMBL/GenBank/DDBJ whole genome shotgun (WGS) entry which is preliminary data.</text>
</comment>
<dbReference type="PANTHER" id="PTHR46637:SF1">
    <property type="entry name" value="BLL5188 PROTEIN"/>
    <property type="match status" value="1"/>
</dbReference>
<dbReference type="Pfam" id="PF13340">
    <property type="entry name" value="DUF4096"/>
    <property type="match status" value="1"/>
</dbReference>
<dbReference type="EMBL" id="MWPV01000006">
    <property type="protein sequence ID" value="OUL56371.1"/>
    <property type="molecule type" value="Genomic_DNA"/>
</dbReference>
<feature type="domain" description="Insertion element IS402-like" evidence="1">
    <location>
        <begin position="6"/>
        <end position="77"/>
    </location>
</feature>
<dbReference type="Proteomes" id="UP000194841">
    <property type="component" value="Unassembled WGS sequence"/>
</dbReference>
<dbReference type="PANTHER" id="PTHR46637">
    <property type="entry name" value="TIS1421-TRANSPOSASE PROTEIN A"/>
    <property type="match status" value="1"/>
</dbReference>
<organism evidence="2 3">
    <name type="scientific">Pseudoalteromonas ulvae</name>
    <dbReference type="NCBI Taxonomy" id="107327"/>
    <lineage>
        <taxon>Bacteria</taxon>
        <taxon>Pseudomonadati</taxon>
        <taxon>Pseudomonadota</taxon>
        <taxon>Gammaproteobacteria</taxon>
        <taxon>Alteromonadales</taxon>
        <taxon>Pseudoalteromonadaceae</taxon>
        <taxon>Pseudoalteromonas</taxon>
    </lineage>
</organism>
<evidence type="ECO:0000313" key="2">
    <source>
        <dbReference type="EMBL" id="OUL56371.1"/>
    </source>
</evidence>
<dbReference type="OrthoDB" id="6312552at2"/>
<gene>
    <name evidence="2" type="ORF">B1199_16995</name>
</gene>
<name>A0A244CL76_PSEDV</name>
<dbReference type="InterPro" id="IPR025161">
    <property type="entry name" value="IS402-like_dom"/>
</dbReference>
<accession>A0A244CL76</accession>
<dbReference type="InterPro" id="IPR052909">
    <property type="entry name" value="Transposase_6_like"/>
</dbReference>
<evidence type="ECO:0000313" key="3">
    <source>
        <dbReference type="Proteomes" id="UP000194841"/>
    </source>
</evidence>
<keyword evidence="3" id="KW-1185">Reference proteome</keyword>